<dbReference type="AlphaFoldDB" id="A0AB39S0N8"/>
<evidence type="ECO:0000313" key="1">
    <source>
        <dbReference type="EMBL" id="XDQ60446.1"/>
    </source>
</evidence>
<reference evidence="1" key="1">
    <citation type="submission" date="2024-07" db="EMBL/GenBank/DDBJ databases">
        <authorList>
            <person name="Yu S.T."/>
        </authorList>
    </citation>
    <scope>NUCLEOTIDE SEQUENCE</scope>
    <source>
        <strain evidence="1">R35</strain>
    </source>
</reference>
<dbReference type="EMBL" id="CP163440">
    <property type="protein sequence ID" value="XDQ60446.1"/>
    <property type="molecule type" value="Genomic_DNA"/>
</dbReference>
<gene>
    <name evidence="1" type="ORF">AB5J50_06535</name>
</gene>
<dbReference type="RefSeq" id="WP_369255766.1">
    <property type="nucleotide sequence ID" value="NZ_CP163440.1"/>
</dbReference>
<organism evidence="1">
    <name type="scientific">Streptomyces sp. R35</name>
    <dbReference type="NCBI Taxonomy" id="3238630"/>
    <lineage>
        <taxon>Bacteria</taxon>
        <taxon>Bacillati</taxon>
        <taxon>Actinomycetota</taxon>
        <taxon>Actinomycetes</taxon>
        <taxon>Kitasatosporales</taxon>
        <taxon>Streptomycetaceae</taxon>
        <taxon>Streptomyces</taxon>
    </lineage>
</organism>
<protein>
    <recommendedName>
        <fullName evidence="2">Integrase</fullName>
    </recommendedName>
</protein>
<evidence type="ECO:0008006" key="2">
    <source>
        <dbReference type="Google" id="ProtNLM"/>
    </source>
</evidence>
<sequence length="61" mass="6912">MTDMAAWLSHSDPRTTYQTYAHVLPDAPERLRSVMDDVLTLKTQLVLPLQSEARHETASLC</sequence>
<accession>A0AB39S0N8</accession>
<proteinExistence type="predicted"/>
<name>A0AB39S0N8_9ACTN</name>